<dbReference type="Proteomes" id="UP000574390">
    <property type="component" value="Unassembled WGS sequence"/>
</dbReference>
<accession>A0A7J6SP49</accession>
<evidence type="ECO:0000313" key="2">
    <source>
        <dbReference type="Proteomes" id="UP000574390"/>
    </source>
</evidence>
<protein>
    <submittedName>
        <fullName evidence="1">Uncharacterized protein</fullName>
    </submittedName>
</protein>
<dbReference type="EMBL" id="JABANM010013197">
    <property type="protein sequence ID" value="KAF4734729.1"/>
    <property type="molecule type" value="Genomic_DNA"/>
</dbReference>
<comment type="caution">
    <text evidence="1">The sequence shown here is derived from an EMBL/GenBank/DDBJ whole genome shotgun (WGS) entry which is preliminary data.</text>
</comment>
<name>A0A7J6SP49_PEROL</name>
<proteinExistence type="predicted"/>
<evidence type="ECO:0000313" key="1">
    <source>
        <dbReference type="EMBL" id="KAF4734729.1"/>
    </source>
</evidence>
<feature type="non-terminal residue" evidence="1">
    <location>
        <position position="1"/>
    </location>
</feature>
<reference evidence="1 2" key="1">
    <citation type="submission" date="2020-04" db="EMBL/GenBank/DDBJ databases">
        <title>Perkinsus olseni comparative genomics.</title>
        <authorList>
            <person name="Bogema D.R."/>
        </authorList>
    </citation>
    <scope>NUCLEOTIDE SEQUENCE [LARGE SCALE GENOMIC DNA]</scope>
    <source>
        <strain evidence="1">ATCC PRA-205</strain>
    </source>
</reference>
<dbReference type="AlphaFoldDB" id="A0A7J6SP49"/>
<gene>
    <name evidence="1" type="ORF">FOZ62_018390</name>
</gene>
<sequence>LESRVLRNLCDCSPQSMFFVPVRRVSLVEHFSVIGRRLHTEDESDFYACFDQEMKRKEVDTCMKPLFDSVIGVQFQQMRFTLYSAFTALLQPTIAPNWIDTVHGPVYPGKFFREIFAEFKASLKDFDWDVYANGRGHLVEPGKFKCFGKWKDAVVYGARKQEIKDPIDDTPALEEDGDPRVGASTVAPSISACGEHGAWSSVEQLCVCHDGWKTVGSDPCSALISSILGGDGGMVEMASSDNDSSGNGWFLIAIILVIDPSHPRRALLMRHVADGLYEQCPRDLELLRRARVSAGLPPQPTKSELGKYVRTSISGGRETVKGFLAVIKTHPQNDETALSLLRSSGYADEQLQALTPGDIGYSMIISGFLRCSQQQCINILIFAWTMIDLHT</sequence>
<organism evidence="1 2">
    <name type="scientific">Perkinsus olseni</name>
    <name type="common">Perkinsus atlanticus</name>
    <dbReference type="NCBI Taxonomy" id="32597"/>
    <lineage>
        <taxon>Eukaryota</taxon>
        <taxon>Sar</taxon>
        <taxon>Alveolata</taxon>
        <taxon>Perkinsozoa</taxon>
        <taxon>Perkinsea</taxon>
        <taxon>Perkinsida</taxon>
        <taxon>Perkinsidae</taxon>
        <taxon>Perkinsus</taxon>
    </lineage>
</organism>